<evidence type="ECO:0000313" key="2">
    <source>
        <dbReference type="Proteomes" id="UP001060085"/>
    </source>
</evidence>
<dbReference type="Proteomes" id="UP001060085">
    <property type="component" value="Linkage Group LG01"/>
</dbReference>
<reference evidence="2" key="1">
    <citation type="journal article" date="2023" name="Nat. Plants">
        <title>Single-cell RNA sequencing provides a high-resolution roadmap for understanding the multicellular compartmentation of specialized metabolism.</title>
        <authorList>
            <person name="Sun S."/>
            <person name="Shen X."/>
            <person name="Li Y."/>
            <person name="Li Y."/>
            <person name="Wang S."/>
            <person name="Li R."/>
            <person name="Zhang H."/>
            <person name="Shen G."/>
            <person name="Guo B."/>
            <person name="Wei J."/>
            <person name="Xu J."/>
            <person name="St-Pierre B."/>
            <person name="Chen S."/>
            <person name="Sun C."/>
        </authorList>
    </citation>
    <scope>NUCLEOTIDE SEQUENCE [LARGE SCALE GENOMIC DNA]</scope>
</reference>
<organism evidence="1 2">
    <name type="scientific">Catharanthus roseus</name>
    <name type="common">Madagascar periwinkle</name>
    <name type="synonym">Vinca rosea</name>
    <dbReference type="NCBI Taxonomy" id="4058"/>
    <lineage>
        <taxon>Eukaryota</taxon>
        <taxon>Viridiplantae</taxon>
        <taxon>Streptophyta</taxon>
        <taxon>Embryophyta</taxon>
        <taxon>Tracheophyta</taxon>
        <taxon>Spermatophyta</taxon>
        <taxon>Magnoliopsida</taxon>
        <taxon>eudicotyledons</taxon>
        <taxon>Gunneridae</taxon>
        <taxon>Pentapetalae</taxon>
        <taxon>asterids</taxon>
        <taxon>lamiids</taxon>
        <taxon>Gentianales</taxon>
        <taxon>Apocynaceae</taxon>
        <taxon>Rauvolfioideae</taxon>
        <taxon>Vinceae</taxon>
        <taxon>Catharanthinae</taxon>
        <taxon>Catharanthus</taxon>
    </lineage>
</organism>
<keyword evidence="2" id="KW-1185">Reference proteome</keyword>
<gene>
    <name evidence="1" type="ORF">M9H77_03413</name>
</gene>
<accession>A0ACC0CBC6</accession>
<name>A0ACC0CBC6_CATRO</name>
<dbReference type="EMBL" id="CM044701">
    <property type="protein sequence ID" value="KAI5682185.1"/>
    <property type="molecule type" value="Genomic_DNA"/>
</dbReference>
<evidence type="ECO:0000313" key="1">
    <source>
        <dbReference type="EMBL" id="KAI5682185.1"/>
    </source>
</evidence>
<proteinExistence type="predicted"/>
<protein>
    <submittedName>
        <fullName evidence="1">Uncharacterized protein</fullName>
    </submittedName>
</protein>
<sequence>MQWDNHDLSSPLAGDSVWNKSQNAETGSSRTNVKPTVFYTEDETLLAEDKNGKDVNVAKAWKKTQDTEHNRGGTLIKLVGIVVQHSSGIYQGRTIKRLKMKTGGLNCVTFLVCGHISI</sequence>
<comment type="caution">
    <text evidence="1">The sequence shown here is derived from an EMBL/GenBank/DDBJ whole genome shotgun (WGS) entry which is preliminary data.</text>
</comment>